<dbReference type="AlphaFoldDB" id="A0A2M4DMB9"/>
<feature type="signal peptide" evidence="1">
    <location>
        <begin position="1"/>
        <end position="25"/>
    </location>
</feature>
<keyword evidence="1" id="KW-0732">Signal</keyword>
<sequence length="90" mass="10094">MCMAKTGSNRLLVSLLARFLDPTAGYSGAAAAARYLEQHIEQDSVRIFRTTIGELRRVRNETVKNLELLMVLSARTTFNSSSIHQIRQTP</sequence>
<dbReference type="EMBL" id="GGFL01014090">
    <property type="protein sequence ID" value="MBW78268.1"/>
    <property type="molecule type" value="Transcribed_RNA"/>
</dbReference>
<accession>A0A2M4DMB9</accession>
<protein>
    <submittedName>
        <fullName evidence="2">Putative secreted protein</fullName>
    </submittedName>
</protein>
<reference evidence="2" key="1">
    <citation type="submission" date="2018-01" db="EMBL/GenBank/DDBJ databases">
        <title>An insight into the sialome of Amazonian anophelines.</title>
        <authorList>
            <person name="Ribeiro J.M."/>
            <person name="Scarpassa V."/>
            <person name="Calvo E."/>
        </authorList>
    </citation>
    <scope>NUCLEOTIDE SEQUENCE</scope>
</reference>
<evidence type="ECO:0000256" key="1">
    <source>
        <dbReference type="SAM" id="SignalP"/>
    </source>
</evidence>
<evidence type="ECO:0000313" key="2">
    <source>
        <dbReference type="EMBL" id="MBW78268.1"/>
    </source>
</evidence>
<feature type="chain" id="PRO_5014714501" evidence="1">
    <location>
        <begin position="26"/>
        <end position="90"/>
    </location>
</feature>
<organism evidence="2">
    <name type="scientific">Anopheles darlingi</name>
    <name type="common">Mosquito</name>
    <dbReference type="NCBI Taxonomy" id="43151"/>
    <lineage>
        <taxon>Eukaryota</taxon>
        <taxon>Metazoa</taxon>
        <taxon>Ecdysozoa</taxon>
        <taxon>Arthropoda</taxon>
        <taxon>Hexapoda</taxon>
        <taxon>Insecta</taxon>
        <taxon>Pterygota</taxon>
        <taxon>Neoptera</taxon>
        <taxon>Endopterygota</taxon>
        <taxon>Diptera</taxon>
        <taxon>Nematocera</taxon>
        <taxon>Culicoidea</taxon>
        <taxon>Culicidae</taxon>
        <taxon>Anophelinae</taxon>
        <taxon>Anopheles</taxon>
    </lineage>
</organism>
<name>A0A2M4DMB9_ANODA</name>
<proteinExistence type="predicted"/>